<proteinExistence type="predicted"/>
<dbReference type="Gene3D" id="3.30.1330.40">
    <property type="entry name" value="RutC-like"/>
    <property type="match status" value="1"/>
</dbReference>
<organism evidence="1 2">
    <name type="scientific">Hyaloscypha hepaticicola</name>
    <dbReference type="NCBI Taxonomy" id="2082293"/>
    <lineage>
        <taxon>Eukaryota</taxon>
        <taxon>Fungi</taxon>
        <taxon>Dikarya</taxon>
        <taxon>Ascomycota</taxon>
        <taxon>Pezizomycotina</taxon>
        <taxon>Leotiomycetes</taxon>
        <taxon>Helotiales</taxon>
        <taxon>Hyaloscyphaceae</taxon>
        <taxon>Hyaloscypha</taxon>
    </lineage>
</organism>
<evidence type="ECO:0000313" key="2">
    <source>
        <dbReference type="Proteomes" id="UP000235672"/>
    </source>
</evidence>
<evidence type="ECO:0000313" key="1">
    <source>
        <dbReference type="EMBL" id="PMD13448.1"/>
    </source>
</evidence>
<reference evidence="1 2" key="1">
    <citation type="submission" date="2016-05" db="EMBL/GenBank/DDBJ databases">
        <title>A degradative enzymes factory behind the ericoid mycorrhizal symbiosis.</title>
        <authorList>
            <consortium name="DOE Joint Genome Institute"/>
            <person name="Martino E."/>
            <person name="Morin E."/>
            <person name="Grelet G."/>
            <person name="Kuo A."/>
            <person name="Kohler A."/>
            <person name="Daghino S."/>
            <person name="Barry K."/>
            <person name="Choi C."/>
            <person name="Cichocki N."/>
            <person name="Clum A."/>
            <person name="Copeland A."/>
            <person name="Hainaut M."/>
            <person name="Haridas S."/>
            <person name="Labutti K."/>
            <person name="Lindquist E."/>
            <person name="Lipzen A."/>
            <person name="Khouja H.-R."/>
            <person name="Murat C."/>
            <person name="Ohm R."/>
            <person name="Olson A."/>
            <person name="Spatafora J."/>
            <person name="Veneault-Fourrey C."/>
            <person name="Henrissat B."/>
            <person name="Grigoriev I."/>
            <person name="Martin F."/>
            <person name="Perotto S."/>
        </authorList>
    </citation>
    <scope>NUCLEOTIDE SEQUENCE [LARGE SCALE GENOMIC DNA]</scope>
    <source>
        <strain evidence="1 2">UAMH 7357</strain>
    </source>
</reference>
<name>A0A2J6PHD6_9HELO</name>
<dbReference type="InterPro" id="IPR035959">
    <property type="entry name" value="RutC-like_sf"/>
</dbReference>
<dbReference type="Proteomes" id="UP000235672">
    <property type="component" value="Unassembled WGS sequence"/>
</dbReference>
<sequence>MAGVKHFDTQAGAPPYKNLFHTVSIVPPNTSLAFISTQWAADPATGNLVEGTEGDVYKQSKVLWGHIVGILKELGAEMKDIVHRTVNFIEFDEEKGKAAVMGCMDAIPDEWKPDALSSSLKYNGIKHFHAPGIVYAVELIVAVPNRK</sequence>
<protein>
    <recommendedName>
        <fullName evidence="3">YjgF-like protein</fullName>
    </recommendedName>
</protein>
<gene>
    <name evidence="1" type="ORF">NA56DRAFT_665555</name>
</gene>
<dbReference type="EMBL" id="KZ613531">
    <property type="protein sequence ID" value="PMD13448.1"/>
    <property type="molecule type" value="Genomic_DNA"/>
</dbReference>
<keyword evidence="2" id="KW-1185">Reference proteome</keyword>
<dbReference type="SUPFAM" id="SSF55298">
    <property type="entry name" value="YjgF-like"/>
    <property type="match status" value="1"/>
</dbReference>
<dbReference type="AlphaFoldDB" id="A0A2J6PHD6"/>
<accession>A0A2J6PHD6</accession>
<evidence type="ECO:0008006" key="3">
    <source>
        <dbReference type="Google" id="ProtNLM"/>
    </source>
</evidence>
<dbReference type="OrthoDB" id="5318428at2759"/>